<dbReference type="EMBL" id="AP026560">
    <property type="protein sequence ID" value="BDP41151.1"/>
    <property type="molecule type" value="Genomic_DNA"/>
</dbReference>
<evidence type="ECO:0000256" key="2">
    <source>
        <dbReference type="ARBA" id="ARBA00022448"/>
    </source>
</evidence>
<dbReference type="PANTHER" id="PTHR42953">
    <property type="entry name" value="HIGH-AFFINITY ZINC UPTAKE SYSTEM PROTEIN ZNUA-RELATED"/>
    <property type="match status" value="1"/>
</dbReference>
<dbReference type="InterPro" id="IPR050492">
    <property type="entry name" value="Bact_metal-bind_prot9"/>
</dbReference>
<accession>A0ABM8ABM0</accession>
<keyword evidence="4" id="KW-0732">Signal</keyword>
<proteinExistence type="inferred from homology"/>
<keyword evidence="3" id="KW-0479">Metal-binding</keyword>
<dbReference type="SUPFAM" id="SSF53807">
    <property type="entry name" value="Helical backbone' metal receptor"/>
    <property type="match status" value="1"/>
</dbReference>
<dbReference type="InterPro" id="IPR006129">
    <property type="entry name" value="AdhesinB"/>
</dbReference>
<gene>
    <name evidence="6" type="primary">fimA</name>
    <name evidence="6" type="ORF">DAETH_11200</name>
</gene>
<dbReference type="PRINTS" id="PR00691">
    <property type="entry name" value="ADHESINB"/>
</dbReference>
<dbReference type="InterPro" id="IPR006128">
    <property type="entry name" value="Lipoprotein_PsaA-like"/>
</dbReference>
<protein>
    <submittedName>
        <fullName evidence="6">Adhesin B</fullName>
    </submittedName>
</protein>
<keyword evidence="7" id="KW-1185">Reference proteome</keyword>
<evidence type="ECO:0000256" key="5">
    <source>
        <dbReference type="RuleBase" id="RU003512"/>
    </source>
</evidence>
<keyword evidence="2 5" id="KW-0813">Transport</keyword>
<comment type="similarity">
    <text evidence="5">Belongs to the bacterial solute-binding protein 9 family.</text>
</comment>
<reference evidence="6" key="1">
    <citation type="submission" date="2022-07" db="EMBL/GenBank/DDBJ databases">
        <title>Complete Genome Sequence of the Radioresistant Bacterium Deinococcus aetherius ST0316, Isolated from the Air Dust collected in Lower Stratosphere above Japan.</title>
        <authorList>
            <person name="Satoh K."/>
            <person name="Hagiwara K."/>
            <person name="Katsumata K."/>
            <person name="Kubo A."/>
            <person name="Yokobori S."/>
            <person name="Yamagishi A."/>
            <person name="Oono Y."/>
            <person name="Narumi I."/>
        </authorList>
    </citation>
    <scope>NUCLEOTIDE SEQUENCE</scope>
    <source>
        <strain evidence="6">ST0316</strain>
    </source>
</reference>
<evidence type="ECO:0000313" key="7">
    <source>
        <dbReference type="Proteomes" id="UP001064971"/>
    </source>
</evidence>
<dbReference type="Proteomes" id="UP001064971">
    <property type="component" value="Chromosome"/>
</dbReference>
<evidence type="ECO:0000313" key="6">
    <source>
        <dbReference type="EMBL" id="BDP41151.1"/>
    </source>
</evidence>
<dbReference type="InterPro" id="IPR006127">
    <property type="entry name" value="ZnuA-like"/>
</dbReference>
<dbReference type="RefSeq" id="WP_264776934.1">
    <property type="nucleotide sequence ID" value="NZ_AP026560.1"/>
</dbReference>
<evidence type="ECO:0000256" key="4">
    <source>
        <dbReference type="ARBA" id="ARBA00022729"/>
    </source>
</evidence>
<comment type="subcellular location">
    <subcellularLocation>
        <location evidence="1">Cell envelope</location>
    </subcellularLocation>
</comment>
<evidence type="ECO:0000256" key="1">
    <source>
        <dbReference type="ARBA" id="ARBA00004196"/>
    </source>
</evidence>
<sequence>MIHDGERLEHEGPARGKLPLPGRGLAACLLLALGTASAAPLPVSATTTIVADFVRSVGGNRVAVNVIVPPGGDTHAFQPTTAAIRGLAGSRALFANGAGLEPWLPKLRAAAPRVPVTGLTAGLKLREAPHEEGHAEDHGHAALDPHAWWDPTLAAGYVRNVQAALTRLDPAGKTTYAKSAAAYLGRLRALDTYAKKQFASLPATRRKIVTNHDSLHYLANRYGLTVVGAVLPGIGTEREPSARELAALIGTVKGSGARVIFTENTVNARLAQTLARETGATVAPPLYTDALGPKGSAGDTYLKAFRSNVDTMVRALR</sequence>
<dbReference type="Gene3D" id="3.40.50.1980">
    <property type="entry name" value="Nitrogenase molybdenum iron protein domain"/>
    <property type="match status" value="2"/>
</dbReference>
<dbReference type="Pfam" id="PF01297">
    <property type="entry name" value="ZnuA"/>
    <property type="match status" value="1"/>
</dbReference>
<dbReference type="PRINTS" id="PR00690">
    <property type="entry name" value="ADHESNFAMILY"/>
</dbReference>
<name>A0ABM8ABM0_9DEIO</name>
<organism evidence="6 7">
    <name type="scientific">Deinococcus aetherius</name>
    <dbReference type="NCBI Taxonomy" id="200252"/>
    <lineage>
        <taxon>Bacteria</taxon>
        <taxon>Thermotogati</taxon>
        <taxon>Deinococcota</taxon>
        <taxon>Deinococci</taxon>
        <taxon>Deinococcales</taxon>
        <taxon>Deinococcaceae</taxon>
        <taxon>Deinococcus</taxon>
    </lineage>
</organism>
<evidence type="ECO:0000256" key="3">
    <source>
        <dbReference type="ARBA" id="ARBA00022723"/>
    </source>
</evidence>
<dbReference type="PANTHER" id="PTHR42953:SF1">
    <property type="entry name" value="METAL-BINDING PROTEIN HI_0362-RELATED"/>
    <property type="match status" value="1"/>
</dbReference>